<feature type="transmembrane region" description="Helical" evidence="3">
    <location>
        <begin position="155"/>
        <end position="173"/>
    </location>
</feature>
<evidence type="ECO:0000313" key="4">
    <source>
        <dbReference type="EMBL" id="EJT99760.1"/>
    </source>
</evidence>
<evidence type="ECO:0000256" key="3">
    <source>
        <dbReference type="SAM" id="Phobius"/>
    </source>
</evidence>
<dbReference type="AlphaFoldDB" id="M5FRI9"/>
<gene>
    <name evidence="4" type="ORF">DACRYDRAFT_23768</name>
</gene>
<evidence type="ECO:0000313" key="5">
    <source>
        <dbReference type="Proteomes" id="UP000030653"/>
    </source>
</evidence>
<dbReference type="GeneID" id="63688443"/>
<dbReference type="Proteomes" id="UP000030653">
    <property type="component" value="Unassembled WGS sequence"/>
</dbReference>
<dbReference type="RefSeq" id="XP_040626658.1">
    <property type="nucleotide sequence ID" value="XM_040773381.1"/>
</dbReference>
<feature type="region of interest" description="Disordered" evidence="2">
    <location>
        <begin position="245"/>
        <end position="271"/>
    </location>
</feature>
<feature type="transmembrane region" description="Helical" evidence="3">
    <location>
        <begin position="185"/>
        <end position="206"/>
    </location>
</feature>
<keyword evidence="1" id="KW-0175">Coiled coil</keyword>
<feature type="compositionally biased region" description="Basic residues" evidence="2">
    <location>
        <begin position="258"/>
        <end position="271"/>
    </location>
</feature>
<evidence type="ECO:0000256" key="2">
    <source>
        <dbReference type="SAM" id="MobiDB-lite"/>
    </source>
</evidence>
<organism evidence="4 5">
    <name type="scientific">Dacryopinax primogenitus (strain DJM 731)</name>
    <name type="common">Brown rot fungus</name>
    <dbReference type="NCBI Taxonomy" id="1858805"/>
    <lineage>
        <taxon>Eukaryota</taxon>
        <taxon>Fungi</taxon>
        <taxon>Dikarya</taxon>
        <taxon>Basidiomycota</taxon>
        <taxon>Agaricomycotina</taxon>
        <taxon>Dacrymycetes</taxon>
        <taxon>Dacrymycetales</taxon>
        <taxon>Dacrymycetaceae</taxon>
        <taxon>Dacryopinax</taxon>
    </lineage>
</organism>
<keyword evidence="3" id="KW-0472">Membrane</keyword>
<keyword evidence="5" id="KW-1185">Reference proteome</keyword>
<reference evidence="4 5" key="1">
    <citation type="journal article" date="2012" name="Science">
        <title>The Paleozoic origin of enzymatic lignin decomposition reconstructed from 31 fungal genomes.</title>
        <authorList>
            <person name="Floudas D."/>
            <person name="Binder M."/>
            <person name="Riley R."/>
            <person name="Barry K."/>
            <person name="Blanchette R.A."/>
            <person name="Henrissat B."/>
            <person name="Martinez A.T."/>
            <person name="Otillar R."/>
            <person name="Spatafora J.W."/>
            <person name="Yadav J.S."/>
            <person name="Aerts A."/>
            <person name="Benoit I."/>
            <person name="Boyd A."/>
            <person name="Carlson A."/>
            <person name="Copeland A."/>
            <person name="Coutinho P.M."/>
            <person name="de Vries R.P."/>
            <person name="Ferreira P."/>
            <person name="Findley K."/>
            <person name="Foster B."/>
            <person name="Gaskell J."/>
            <person name="Glotzer D."/>
            <person name="Gorecki P."/>
            <person name="Heitman J."/>
            <person name="Hesse C."/>
            <person name="Hori C."/>
            <person name="Igarashi K."/>
            <person name="Jurgens J.A."/>
            <person name="Kallen N."/>
            <person name="Kersten P."/>
            <person name="Kohler A."/>
            <person name="Kuees U."/>
            <person name="Kumar T.K.A."/>
            <person name="Kuo A."/>
            <person name="LaButti K."/>
            <person name="Larrondo L.F."/>
            <person name="Lindquist E."/>
            <person name="Ling A."/>
            <person name="Lombard V."/>
            <person name="Lucas S."/>
            <person name="Lundell T."/>
            <person name="Martin R."/>
            <person name="McLaughlin D.J."/>
            <person name="Morgenstern I."/>
            <person name="Morin E."/>
            <person name="Murat C."/>
            <person name="Nagy L.G."/>
            <person name="Nolan M."/>
            <person name="Ohm R.A."/>
            <person name="Patyshakuliyeva A."/>
            <person name="Rokas A."/>
            <person name="Ruiz-Duenas F.J."/>
            <person name="Sabat G."/>
            <person name="Salamov A."/>
            <person name="Samejima M."/>
            <person name="Schmutz J."/>
            <person name="Slot J.C."/>
            <person name="St John F."/>
            <person name="Stenlid J."/>
            <person name="Sun H."/>
            <person name="Sun S."/>
            <person name="Syed K."/>
            <person name="Tsang A."/>
            <person name="Wiebenga A."/>
            <person name="Young D."/>
            <person name="Pisabarro A."/>
            <person name="Eastwood D.C."/>
            <person name="Martin F."/>
            <person name="Cullen D."/>
            <person name="Grigoriev I.V."/>
            <person name="Hibbett D.S."/>
        </authorList>
    </citation>
    <scope>NUCLEOTIDE SEQUENCE [LARGE SCALE GENOMIC DNA]</scope>
    <source>
        <strain evidence="4 5">DJM-731 SS1</strain>
    </source>
</reference>
<protein>
    <submittedName>
        <fullName evidence="4">Uncharacterized protein</fullName>
    </submittedName>
</protein>
<feature type="transmembrane region" description="Helical" evidence="3">
    <location>
        <begin position="57"/>
        <end position="76"/>
    </location>
</feature>
<dbReference type="STRING" id="1858805.M5FRI9"/>
<dbReference type="HOGENOM" id="CLU_1028769_0_0_1"/>
<keyword evidence="3" id="KW-0812">Transmembrane</keyword>
<dbReference type="EMBL" id="JH795869">
    <property type="protein sequence ID" value="EJT99760.1"/>
    <property type="molecule type" value="Genomic_DNA"/>
</dbReference>
<feature type="coiled-coil region" evidence="1">
    <location>
        <begin position="211"/>
        <end position="243"/>
    </location>
</feature>
<dbReference type="OrthoDB" id="72269at2759"/>
<evidence type="ECO:0000256" key="1">
    <source>
        <dbReference type="SAM" id="Coils"/>
    </source>
</evidence>
<accession>M5FRI9</accession>
<feature type="non-terminal residue" evidence="4">
    <location>
        <position position="1"/>
    </location>
</feature>
<keyword evidence="3" id="KW-1133">Transmembrane helix</keyword>
<proteinExistence type="predicted"/>
<name>M5FRI9_DACPD</name>
<feature type="transmembrane region" description="Helical" evidence="3">
    <location>
        <begin position="30"/>
        <end position="51"/>
    </location>
</feature>
<sequence length="271" mass="29494">GGIIIPLQMLAIILTADEPKRIRQGQIARADAEGALLGLLLGYVAPSLYLALRPDSLIAAVWQAFPIYISIIKVFYSTLRRLVTRKGATLDGYWATQVTYGICGLLGLASHLRVVYSIISSVNFIGELQSMFLPSIFNLPPGSSTNAAAWHMLKWDNALMFGSCLVAALWLSIELGKGLEGPTTIAFVQGIPAFGPGPVMAAAWIWREKGLREMRRDLDKLEKEEAEKELNKGNVEAKAIKASAVESDAGSGVETPLKRSKKSKTKPKRLD</sequence>